<dbReference type="PANTHER" id="PTHR43625:SF78">
    <property type="entry name" value="PYRIDOXAL REDUCTASE-RELATED"/>
    <property type="match status" value="1"/>
</dbReference>
<dbReference type="OrthoDB" id="37537at2759"/>
<dbReference type="SUPFAM" id="SSF51430">
    <property type="entry name" value="NAD(P)-linked oxidoreductase"/>
    <property type="match status" value="1"/>
</dbReference>
<keyword evidence="4" id="KW-1185">Reference proteome</keyword>
<dbReference type="CDD" id="cd19077">
    <property type="entry name" value="AKR_AKR8A1-2"/>
    <property type="match status" value="1"/>
</dbReference>
<evidence type="ECO:0000313" key="4">
    <source>
        <dbReference type="Proteomes" id="UP000297245"/>
    </source>
</evidence>
<organism evidence="3 4">
    <name type="scientific">Dendrothele bispora (strain CBS 962.96)</name>
    <dbReference type="NCBI Taxonomy" id="1314807"/>
    <lineage>
        <taxon>Eukaryota</taxon>
        <taxon>Fungi</taxon>
        <taxon>Dikarya</taxon>
        <taxon>Basidiomycota</taxon>
        <taxon>Agaricomycotina</taxon>
        <taxon>Agaricomycetes</taxon>
        <taxon>Agaricomycetidae</taxon>
        <taxon>Agaricales</taxon>
        <taxon>Agaricales incertae sedis</taxon>
        <taxon>Dendrothele</taxon>
    </lineage>
</organism>
<dbReference type="Pfam" id="PF00248">
    <property type="entry name" value="Aldo_ket_red"/>
    <property type="match status" value="1"/>
</dbReference>
<feature type="domain" description="NADP-dependent oxidoreductase" evidence="2">
    <location>
        <begin position="26"/>
        <end position="333"/>
    </location>
</feature>
<dbReference type="InterPro" id="IPR050791">
    <property type="entry name" value="Aldo-Keto_reductase"/>
</dbReference>
<dbReference type="InterPro" id="IPR023210">
    <property type="entry name" value="NADP_OxRdtase_dom"/>
</dbReference>
<dbReference type="Gene3D" id="3.20.20.100">
    <property type="entry name" value="NADP-dependent oxidoreductase domain"/>
    <property type="match status" value="1"/>
</dbReference>
<gene>
    <name evidence="3" type="ORF">K435DRAFT_971447</name>
</gene>
<dbReference type="InterPro" id="IPR036812">
    <property type="entry name" value="NAD(P)_OxRdtase_dom_sf"/>
</dbReference>
<name>A0A4S8L582_DENBC</name>
<protein>
    <submittedName>
        <fullName evidence="3">Aldo/keto reductase</fullName>
    </submittedName>
</protein>
<dbReference type="GO" id="GO:0005737">
    <property type="term" value="C:cytoplasm"/>
    <property type="evidence" value="ECO:0007669"/>
    <property type="project" value="TreeGrafter"/>
</dbReference>
<dbReference type="PANTHER" id="PTHR43625">
    <property type="entry name" value="AFLATOXIN B1 ALDEHYDE REDUCTASE"/>
    <property type="match status" value="1"/>
</dbReference>
<accession>A0A4S8L582</accession>
<sequence length="357" mass="39213">MATTTEKVSNSIKLGGTATDVSVARISHGLMAMTWTPYPVPDEICFESIKTGVDALPGGVKAFLNTGDFYAYDWGTANLEMLSRFFAKYPEYADKIFLSVKGGVNPTTHKPDGSLEYLRTSVERSIKTLGPLKKIDLFEPARLDGSLGIEKIMQNLVVLLKEGKFDHIGLSECNADTLRKANNVYPVTAAEIEISPFEYGENQKKVIATAKELNISIAAYSPLGHGFLTGQIKSPADLPKGDIRSHLTRFQESHFQNNMSLVHDLQRISSNFKNDNRDGGITTAQLCIAWVASLGPKTIIPLAGSSKKERTVENLMAGDLVPLSEEVMKEVGEAIGRNRITGDRYHGETEEQMGLWQ</sequence>
<dbReference type="EMBL" id="ML179645">
    <property type="protein sequence ID" value="THU83719.1"/>
    <property type="molecule type" value="Genomic_DNA"/>
</dbReference>
<reference evidence="3 4" key="1">
    <citation type="journal article" date="2019" name="Nat. Ecol. Evol.">
        <title>Megaphylogeny resolves global patterns of mushroom evolution.</title>
        <authorList>
            <person name="Varga T."/>
            <person name="Krizsan K."/>
            <person name="Foldi C."/>
            <person name="Dima B."/>
            <person name="Sanchez-Garcia M."/>
            <person name="Sanchez-Ramirez S."/>
            <person name="Szollosi G.J."/>
            <person name="Szarkandi J.G."/>
            <person name="Papp V."/>
            <person name="Albert L."/>
            <person name="Andreopoulos W."/>
            <person name="Angelini C."/>
            <person name="Antonin V."/>
            <person name="Barry K.W."/>
            <person name="Bougher N.L."/>
            <person name="Buchanan P."/>
            <person name="Buyck B."/>
            <person name="Bense V."/>
            <person name="Catcheside P."/>
            <person name="Chovatia M."/>
            <person name="Cooper J."/>
            <person name="Damon W."/>
            <person name="Desjardin D."/>
            <person name="Finy P."/>
            <person name="Geml J."/>
            <person name="Haridas S."/>
            <person name="Hughes K."/>
            <person name="Justo A."/>
            <person name="Karasinski D."/>
            <person name="Kautmanova I."/>
            <person name="Kiss B."/>
            <person name="Kocsube S."/>
            <person name="Kotiranta H."/>
            <person name="LaButti K.M."/>
            <person name="Lechner B.E."/>
            <person name="Liimatainen K."/>
            <person name="Lipzen A."/>
            <person name="Lukacs Z."/>
            <person name="Mihaltcheva S."/>
            <person name="Morgado L.N."/>
            <person name="Niskanen T."/>
            <person name="Noordeloos M.E."/>
            <person name="Ohm R.A."/>
            <person name="Ortiz-Santana B."/>
            <person name="Ovrebo C."/>
            <person name="Racz N."/>
            <person name="Riley R."/>
            <person name="Savchenko A."/>
            <person name="Shiryaev A."/>
            <person name="Soop K."/>
            <person name="Spirin V."/>
            <person name="Szebenyi C."/>
            <person name="Tomsovsky M."/>
            <person name="Tulloss R.E."/>
            <person name="Uehling J."/>
            <person name="Grigoriev I.V."/>
            <person name="Vagvolgyi C."/>
            <person name="Papp T."/>
            <person name="Martin F.M."/>
            <person name="Miettinen O."/>
            <person name="Hibbett D.S."/>
            <person name="Nagy L.G."/>
        </authorList>
    </citation>
    <scope>NUCLEOTIDE SEQUENCE [LARGE SCALE GENOMIC DNA]</scope>
    <source>
        <strain evidence="3 4">CBS 962.96</strain>
    </source>
</reference>
<dbReference type="AlphaFoldDB" id="A0A4S8L582"/>
<dbReference type="Proteomes" id="UP000297245">
    <property type="component" value="Unassembled WGS sequence"/>
</dbReference>
<evidence type="ECO:0000313" key="3">
    <source>
        <dbReference type="EMBL" id="THU83719.1"/>
    </source>
</evidence>
<evidence type="ECO:0000256" key="1">
    <source>
        <dbReference type="ARBA" id="ARBA00023002"/>
    </source>
</evidence>
<proteinExistence type="predicted"/>
<evidence type="ECO:0000259" key="2">
    <source>
        <dbReference type="Pfam" id="PF00248"/>
    </source>
</evidence>
<keyword evidence="1" id="KW-0560">Oxidoreductase</keyword>
<dbReference type="GO" id="GO:0016491">
    <property type="term" value="F:oxidoreductase activity"/>
    <property type="evidence" value="ECO:0007669"/>
    <property type="project" value="UniProtKB-KW"/>
</dbReference>